<dbReference type="EMBL" id="JBIACJ010000012">
    <property type="protein sequence ID" value="MFE8698285.1"/>
    <property type="molecule type" value="Genomic_DNA"/>
</dbReference>
<evidence type="ECO:0000313" key="2">
    <source>
        <dbReference type="Proteomes" id="UP001601058"/>
    </source>
</evidence>
<dbReference type="RefSeq" id="WP_389222532.1">
    <property type="nucleotide sequence ID" value="NZ_JBIACJ010000012.1"/>
</dbReference>
<gene>
    <name evidence="1" type="ORF">ACFYKT_18335</name>
</gene>
<organism evidence="1 2">
    <name type="scientific">Cytobacillus mangrovibacter</name>
    <dbReference type="NCBI Taxonomy" id="3299024"/>
    <lineage>
        <taxon>Bacteria</taxon>
        <taxon>Bacillati</taxon>
        <taxon>Bacillota</taxon>
        <taxon>Bacilli</taxon>
        <taxon>Bacillales</taxon>
        <taxon>Bacillaceae</taxon>
        <taxon>Cytobacillus</taxon>
    </lineage>
</organism>
<comment type="caution">
    <text evidence="1">The sequence shown here is derived from an EMBL/GenBank/DDBJ whole genome shotgun (WGS) entry which is preliminary data.</text>
</comment>
<dbReference type="Proteomes" id="UP001601058">
    <property type="component" value="Unassembled WGS sequence"/>
</dbReference>
<protein>
    <submittedName>
        <fullName evidence="1">Uncharacterized protein</fullName>
    </submittedName>
</protein>
<reference evidence="1 2" key="1">
    <citation type="submission" date="2024-08" db="EMBL/GenBank/DDBJ databases">
        <title>Two novel Cytobacillus novel species.</title>
        <authorList>
            <person name="Liu G."/>
        </authorList>
    </citation>
    <scope>NUCLEOTIDE SEQUENCE [LARGE SCALE GENOMIC DNA]</scope>
    <source>
        <strain evidence="1 2">FJAT-53684</strain>
    </source>
</reference>
<proteinExistence type="predicted"/>
<keyword evidence="2" id="KW-1185">Reference proteome</keyword>
<accession>A0ABW6K4Q8</accession>
<name>A0ABW6K4Q8_9BACI</name>
<sequence>MTNTINQLVIQINQTKKEIAVMDQNIYEIEMGKLIEIIKVAKQELLFEPVYETASGQDAGYYDEEEYFRNTGGEILNGTLVYFSGEFYEETEDGDSEISTEIFLFEDGSLKVFHTFTESHYCEDCEEVHVNSHRINCENQSLDRFDIGVIINNITANLKMKVSFLEEIKSERMAKLEGLKLAQ</sequence>
<evidence type="ECO:0000313" key="1">
    <source>
        <dbReference type="EMBL" id="MFE8698285.1"/>
    </source>
</evidence>